<dbReference type="AlphaFoldDB" id="F2KQK8"/>
<feature type="transmembrane region" description="Helical" evidence="1">
    <location>
        <begin position="7"/>
        <end position="26"/>
    </location>
</feature>
<name>F2KQK8_ARCVS</name>
<dbReference type="Proteomes" id="UP000008136">
    <property type="component" value="Chromosome"/>
</dbReference>
<dbReference type="STRING" id="693661.Arcve_1743"/>
<dbReference type="HOGENOM" id="CLU_1307767_0_0_2"/>
<evidence type="ECO:0000313" key="2">
    <source>
        <dbReference type="EMBL" id="AEA47741.1"/>
    </source>
</evidence>
<accession>F2KQK8</accession>
<dbReference type="EMBL" id="CP002588">
    <property type="protein sequence ID" value="AEA47741.1"/>
    <property type="molecule type" value="Genomic_DNA"/>
</dbReference>
<keyword evidence="1" id="KW-0812">Transmembrane</keyword>
<keyword evidence="1" id="KW-0472">Membrane</keyword>
<dbReference type="KEGG" id="ave:Arcve_1743"/>
<dbReference type="RefSeq" id="WP_013684397.1">
    <property type="nucleotide sequence ID" value="NC_015320.1"/>
</dbReference>
<proteinExistence type="predicted"/>
<reference evidence="2 3" key="1">
    <citation type="submission" date="2011-03" db="EMBL/GenBank/DDBJ databases">
        <title>The complete genome of Archaeoglobus veneficus SNP6.</title>
        <authorList>
            <consortium name="US DOE Joint Genome Institute (JGI-PGF)"/>
            <person name="Lucas S."/>
            <person name="Copeland A."/>
            <person name="Lapidus A."/>
            <person name="Bruce D."/>
            <person name="Goodwin L."/>
            <person name="Pitluck S."/>
            <person name="Kyrpides N."/>
            <person name="Mavromatis K."/>
            <person name="Pagani I."/>
            <person name="Ivanova N."/>
            <person name="Mikhailova N."/>
            <person name="Lu M."/>
            <person name="Detter J.C."/>
            <person name="Tapia R."/>
            <person name="Han C."/>
            <person name="Land M."/>
            <person name="Hauser L."/>
            <person name="Markowitz V."/>
            <person name="Cheng J.-F."/>
            <person name="Hugenholtz P."/>
            <person name="Woyke T."/>
            <person name="Wu D."/>
            <person name="Spring S."/>
            <person name="Brambilla E."/>
            <person name="Klenk H.-P."/>
            <person name="Eisen J.A."/>
        </authorList>
    </citation>
    <scope>NUCLEOTIDE SEQUENCE [LARGE SCALE GENOMIC DNA]</scope>
    <source>
        <strain>SNP6</strain>
    </source>
</reference>
<evidence type="ECO:0000313" key="3">
    <source>
        <dbReference type="Proteomes" id="UP000008136"/>
    </source>
</evidence>
<keyword evidence="1" id="KW-1133">Transmembrane helix</keyword>
<dbReference type="GeneID" id="10394872"/>
<evidence type="ECO:0000256" key="1">
    <source>
        <dbReference type="SAM" id="Phobius"/>
    </source>
</evidence>
<keyword evidence="3" id="KW-1185">Reference proteome</keyword>
<protein>
    <submittedName>
        <fullName evidence="2">Uncharacterized protein</fullName>
    </submittedName>
</protein>
<sequence length="210" mass="23704">MDRKVKFVLLVLAFVILIDAFLLLYSPGYTGPTIERVYRLDEIDCVRIGDINVVYKNGSWVVSSIQYPEGVVRGEKYNGSEGKYYPNVTITNDTISFNVGILISHLNESGLKERELKVVEWTHTASRVLIEKEEKSIPFNFSTPGLYVLRYSTKLPEPGEERVIKTIELKIPKLAKRPNGELIYAYDGCFVAGIIVKPDQLLDITSSSKP</sequence>
<gene>
    <name evidence="2" type="ordered locus">Arcve_1743</name>
</gene>
<organism evidence="2 3">
    <name type="scientific">Archaeoglobus veneficus (strain DSM 11195 / SNP6)</name>
    <dbReference type="NCBI Taxonomy" id="693661"/>
    <lineage>
        <taxon>Archaea</taxon>
        <taxon>Methanobacteriati</taxon>
        <taxon>Methanobacteriota</taxon>
        <taxon>Archaeoglobi</taxon>
        <taxon>Archaeoglobales</taxon>
        <taxon>Archaeoglobaceae</taxon>
        <taxon>Archaeoglobus</taxon>
    </lineage>
</organism>